<evidence type="ECO:0000313" key="3">
    <source>
        <dbReference type="EMBL" id="QNT78619.1"/>
    </source>
</evidence>
<name>A0A7H1NS59_9PROT</name>
<dbReference type="Pfam" id="PF12728">
    <property type="entry name" value="HTH_17"/>
    <property type="match status" value="1"/>
</dbReference>
<sequence>MINIIKMITIRETQSLLSISRASVYRLIDYGELEKVYILTSPRISLKSIQDYIERQNAKKHPVELPRKTLLEETGRDIKKQKFRQGGEEFISSSPYTPEVIQDNIPTLKEDNVKKAS</sequence>
<evidence type="ECO:0000313" key="4">
    <source>
        <dbReference type="Proteomes" id="UP000516349"/>
    </source>
</evidence>
<dbReference type="InterPro" id="IPR041657">
    <property type="entry name" value="HTH_17"/>
</dbReference>
<accession>A0A7H1NS59</accession>
<feature type="compositionally biased region" description="Basic and acidic residues" evidence="1">
    <location>
        <begin position="108"/>
        <end position="117"/>
    </location>
</feature>
<dbReference type="RefSeq" id="WP_203412870.1">
    <property type="nucleotide sequence ID" value="NZ_CP060244.1"/>
</dbReference>
<organism evidence="3 4">
    <name type="scientific">Entomobacter blattae</name>
    <dbReference type="NCBI Taxonomy" id="2762277"/>
    <lineage>
        <taxon>Bacteria</taxon>
        <taxon>Pseudomonadati</taxon>
        <taxon>Pseudomonadota</taxon>
        <taxon>Alphaproteobacteria</taxon>
        <taxon>Acetobacterales</taxon>
        <taxon>Acetobacteraceae</taxon>
        <taxon>Entomobacter</taxon>
    </lineage>
</organism>
<protein>
    <recommendedName>
        <fullName evidence="2">Helix-turn-helix domain-containing protein</fullName>
    </recommendedName>
</protein>
<dbReference type="AlphaFoldDB" id="A0A7H1NS59"/>
<dbReference type="EMBL" id="CP060244">
    <property type="protein sequence ID" value="QNT78619.1"/>
    <property type="molecule type" value="Genomic_DNA"/>
</dbReference>
<keyword evidence="4" id="KW-1185">Reference proteome</keyword>
<dbReference type="KEGG" id="ebla:JGUZn3_13940"/>
<proteinExistence type="predicted"/>
<evidence type="ECO:0000259" key="2">
    <source>
        <dbReference type="Pfam" id="PF12728"/>
    </source>
</evidence>
<feature type="region of interest" description="Disordered" evidence="1">
    <location>
        <begin position="84"/>
        <end position="117"/>
    </location>
</feature>
<evidence type="ECO:0000256" key="1">
    <source>
        <dbReference type="SAM" id="MobiDB-lite"/>
    </source>
</evidence>
<dbReference type="Proteomes" id="UP000516349">
    <property type="component" value="Chromosome"/>
</dbReference>
<gene>
    <name evidence="3" type="ORF">JGUZn3_13940</name>
</gene>
<reference evidence="3 4" key="1">
    <citation type="submission" date="2020-08" db="EMBL/GenBank/DDBJ databases">
        <title>Complete genome sequence of Entomobacter blattae G55GP.</title>
        <authorList>
            <person name="Poehlein A."/>
            <person name="Guzman J."/>
            <person name="Daniel R."/>
            <person name="Vilcinskas A."/>
        </authorList>
    </citation>
    <scope>NUCLEOTIDE SEQUENCE [LARGE SCALE GENOMIC DNA]</scope>
    <source>
        <strain evidence="3 4">G55GP</strain>
    </source>
</reference>
<feature type="domain" description="Helix-turn-helix" evidence="2">
    <location>
        <begin position="8"/>
        <end position="56"/>
    </location>
</feature>